<dbReference type="RefSeq" id="WP_200587083.1">
    <property type="nucleotide sequence ID" value="NZ_JAEHFY010000018.1"/>
</dbReference>
<dbReference type="PROSITE" id="PS51257">
    <property type="entry name" value="PROKAR_LIPOPROTEIN"/>
    <property type="match status" value="1"/>
</dbReference>
<name>A0ABS1BM70_9SPHI</name>
<organism evidence="1 2">
    <name type="scientific">Pedobacter segetis</name>
    <dbReference type="NCBI Taxonomy" id="2793069"/>
    <lineage>
        <taxon>Bacteria</taxon>
        <taxon>Pseudomonadati</taxon>
        <taxon>Bacteroidota</taxon>
        <taxon>Sphingobacteriia</taxon>
        <taxon>Sphingobacteriales</taxon>
        <taxon>Sphingobacteriaceae</taxon>
        <taxon>Pedobacter</taxon>
    </lineage>
</organism>
<dbReference type="Proteomes" id="UP000660024">
    <property type="component" value="Unassembled WGS sequence"/>
</dbReference>
<sequence length="285" mass="33913">MKFYNLVPIVLLFMSCSNKSDNGNKKEDLSALSQYFNAQWANNKLWYDGLAEVAVYDAQKTVYNKQRNFEYTFITVAEDFNKKFRVKTDDYERKDLYKIMKVNAFASLQTENYPYHYLTSMFFYFDKPWEMDKMTASSQEWCGNTFKEYLNNGKDYLMDYHSYFDEEGDGNRKISTMILFEDQLHYSLRALNFKAGLTFDSEILESQITNRIGKLRTYKAKLTVNDGKDDVANRSTWKVIVQLSPQKTNVYYFDKSYPNILVKQHTWDGLNLELKKTSRYAYWKH</sequence>
<keyword evidence="2" id="KW-1185">Reference proteome</keyword>
<comment type="caution">
    <text evidence="1">The sequence shown here is derived from an EMBL/GenBank/DDBJ whole genome shotgun (WGS) entry which is preliminary data.</text>
</comment>
<evidence type="ECO:0000313" key="2">
    <source>
        <dbReference type="Proteomes" id="UP000660024"/>
    </source>
</evidence>
<proteinExistence type="predicted"/>
<gene>
    <name evidence="1" type="ORF">I5M32_12990</name>
</gene>
<dbReference type="EMBL" id="JAEHFY010000018">
    <property type="protein sequence ID" value="MBK0383877.1"/>
    <property type="molecule type" value="Genomic_DNA"/>
</dbReference>
<reference evidence="1 2" key="1">
    <citation type="submission" date="2020-12" db="EMBL/GenBank/DDBJ databases">
        <title>Bacterial novel species Pedobacter sp. SD-b isolated from soil.</title>
        <authorList>
            <person name="Jung H.-Y."/>
        </authorList>
    </citation>
    <scope>NUCLEOTIDE SEQUENCE [LARGE SCALE GENOMIC DNA]</scope>
    <source>
        <strain evidence="1 2">SD-b</strain>
    </source>
</reference>
<accession>A0ABS1BM70</accession>
<protein>
    <submittedName>
        <fullName evidence="1">Uncharacterized protein</fullName>
    </submittedName>
</protein>
<evidence type="ECO:0000313" key="1">
    <source>
        <dbReference type="EMBL" id="MBK0383877.1"/>
    </source>
</evidence>